<dbReference type="GO" id="GO:0004519">
    <property type="term" value="F:endonuclease activity"/>
    <property type="evidence" value="ECO:0007669"/>
    <property type="project" value="UniProtKB-KW"/>
</dbReference>
<keyword evidence="1" id="KW-0378">Hydrolase</keyword>
<dbReference type="Gene3D" id="3.40.91.30">
    <property type="match status" value="1"/>
</dbReference>
<dbReference type="EMBL" id="PP916318">
    <property type="protein sequence ID" value="XDG30319.1"/>
    <property type="molecule type" value="Genomic_DNA"/>
</dbReference>
<dbReference type="InterPro" id="IPR011335">
    <property type="entry name" value="Restrct_endonuc-II-like"/>
</dbReference>
<keyword evidence="1" id="KW-0540">Nuclease</keyword>
<gene>
    <name evidence="1" type="ORF">ABKQ52_30</name>
</gene>
<keyword evidence="1" id="KW-0255">Endonuclease</keyword>
<accession>A0AB39AI17</accession>
<dbReference type="SUPFAM" id="SSF52980">
    <property type="entry name" value="Restriction endonuclease-like"/>
    <property type="match status" value="1"/>
</dbReference>
<reference evidence="1" key="1">
    <citation type="submission" date="2024-06" db="EMBL/GenBank/DDBJ databases">
        <authorList>
            <person name="Peters D.L."/>
        </authorList>
    </citation>
    <scope>NUCLEOTIDE SEQUENCE</scope>
</reference>
<reference evidence="1" key="2">
    <citation type="submission" date="2024-08" db="EMBL/GenBank/DDBJ databases">
        <title>Characterization of Pseudomonas aeruginosa phages for therapeutic use.</title>
        <authorList>
            <person name="Nour El-Din H."/>
        </authorList>
    </citation>
    <scope>NUCLEOTIDE SEQUENCE</scope>
</reference>
<protein>
    <submittedName>
        <fullName evidence="1">Endonuclease</fullName>
    </submittedName>
</protein>
<name>A0AB39AI17_9VIRU</name>
<proteinExistence type="predicted"/>
<evidence type="ECO:0000313" key="1">
    <source>
        <dbReference type="EMBL" id="XDG30319.1"/>
    </source>
</evidence>
<organism evidence="1">
    <name type="scientific">Pseudomonas phage vB_PaeP_HTN1</name>
    <dbReference type="NCBI Taxonomy" id="3236646"/>
    <lineage>
        <taxon>Viruses</taxon>
    </lineage>
</organism>
<sequence>MSVQGRFFRPKLKSLIGTPYDSNTEKLVHETMPSLEFKPKPLTYVVKHRYYPDFKASLETGSSTKTLLVEVKGYFQEASEAAKYVWVRESLPPDTELVFIFEKPDTACHWLKKRKDGTKQTMAEWAERNGFRWFTLETFKESFHNE</sequence>